<comment type="caution">
    <text evidence="1">The sequence shown here is derived from an EMBL/GenBank/DDBJ whole genome shotgun (WGS) entry which is preliminary data.</text>
</comment>
<evidence type="ECO:0000313" key="1">
    <source>
        <dbReference type="EMBL" id="PIC06157.1"/>
    </source>
</evidence>
<dbReference type="Proteomes" id="UP000230559">
    <property type="component" value="Unassembled WGS sequence"/>
</dbReference>
<gene>
    <name evidence="1" type="ORF">CS060_01140</name>
</gene>
<proteinExistence type="predicted"/>
<name>A0A2G5RTU3_9BACL</name>
<dbReference type="EMBL" id="PEDM01000001">
    <property type="protein sequence ID" value="PIC06157.1"/>
    <property type="molecule type" value="Genomic_DNA"/>
</dbReference>
<reference evidence="1 2" key="1">
    <citation type="submission" date="2017-10" db="EMBL/GenBank/DDBJ databases">
        <title>Draft genome sequence of Anoxybacillus flavithermus KU2-6-11 from caldera Uzon (Russia:Kamchtka).</title>
        <authorList>
            <person name="Korzhuk A.V."/>
            <person name="Rozanov A.S."/>
            <person name="Bryanskaya A.V."/>
            <person name="Peltek S.E."/>
        </authorList>
    </citation>
    <scope>NUCLEOTIDE SEQUENCE [LARGE SCALE GENOMIC DNA]</scope>
    <source>
        <strain evidence="1 2">KU2-6_11</strain>
    </source>
</reference>
<accession>A0A2G5RTU3</accession>
<sequence>MLQIDIAKGGLLLKRIVSYFLLCTMLAGCDHQGIHLHAQHLDEKRQGFDKEEVESFVREPQKVNNTINPQFKNKDIVNLFLLGLTKEEMKHMDSEELHFFSNKSSINKWNNLNEQTLREIFKKQTNDQIIQCDPYKQMLCTASTIYTVQKKKVMELTMSISLFNREEPRYAVVLSYKWLTNPQEKKADFYGVLTTENAVVDYREFYSYYKTYKDTSHISAKHYNKPYQSSVVGYVIKNSLSKENSQHFGYLYAEIVPSDRTHKYIDVEGFYIHADEDHSFSFQDVLDAGVNDDMVMFKSPITRIVIKK</sequence>
<protein>
    <submittedName>
        <fullName evidence="1">Uncharacterized protein</fullName>
    </submittedName>
</protein>
<dbReference type="AlphaFoldDB" id="A0A2G5RTU3"/>
<evidence type="ECO:0000313" key="2">
    <source>
        <dbReference type="Proteomes" id="UP000230559"/>
    </source>
</evidence>
<organism evidence="1 2">
    <name type="scientific">Anoxybacillus flavithermus</name>
    <dbReference type="NCBI Taxonomy" id="33934"/>
    <lineage>
        <taxon>Bacteria</taxon>
        <taxon>Bacillati</taxon>
        <taxon>Bacillota</taxon>
        <taxon>Bacilli</taxon>
        <taxon>Bacillales</taxon>
        <taxon>Anoxybacillaceae</taxon>
        <taxon>Anoxybacillus</taxon>
    </lineage>
</organism>